<dbReference type="InterPro" id="IPR011006">
    <property type="entry name" value="CheY-like_superfamily"/>
</dbReference>
<feature type="domain" description="DNA binding HTH" evidence="1">
    <location>
        <begin position="217"/>
        <end position="253"/>
    </location>
</feature>
<dbReference type="Gene3D" id="1.10.10.60">
    <property type="entry name" value="Homeodomain-like"/>
    <property type="match status" value="1"/>
</dbReference>
<gene>
    <name evidence="2" type="ORF">LMG3431_03221</name>
</gene>
<dbReference type="GO" id="GO:0043565">
    <property type="term" value="F:sequence-specific DNA binding"/>
    <property type="evidence" value="ECO:0007669"/>
    <property type="project" value="InterPro"/>
</dbReference>
<dbReference type="SUPFAM" id="SSF46689">
    <property type="entry name" value="Homeodomain-like"/>
    <property type="match status" value="1"/>
</dbReference>
<dbReference type="SUPFAM" id="SSF52172">
    <property type="entry name" value="CheY-like"/>
    <property type="match status" value="1"/>
</dbReference>
<evidence type="ECO:0000313" key="2">
    <source>
        <dbReference type="EMBL" id="CAB3658998.1"/>
    </source>
</evidence>
<dbReference type="AlphaFoldDB" id="A0A6S6Z2L9"/>
<sequence length="270" mass="29929">MDCGVLLAPGHEGAMRDWVARDQPRLSRVRLHLVPLPVMGARPDEPFEAQRDARLAAPDVRALARLAVVLKRFDHCILPVAPPSLAWARTALQEAHATLATPVLLLIHDMKAPAIEDLLNLGAADFMSPPCCLESLRVRLKRLTRHTSWRRAPGLLREPGVAYLSPEVPADAVEQAGQRPRVARHVVEQALSGLRHRNDRGSQEAFGLAKARIVDGFESEYIRQALSRHGGNVAQAARASSKHRRAFWALMRKHGISAAPYRRLSDDSQR</sequence>
<organism evidence="2 3">
    <name type="scientific">Achromobacter pestifer</name>
    <dbReference type="NCBI Taxonomy" id="1353889"/>
    <lineage>
        <taxon>Bacteria</taxon>
        <taxon>Pseudomonadati</taxon>
        <taxon>Pseudomonadota</taxon>
        <taxon>Betaproteobacteria</taxon>
        <taxon>Burkholderiales</taxon>
        <taxon>Alcaligenaceae</taxon>
        <taxon>Achromobacter</taxon>
    </lineage>
</organism>
<dbReference type="Pfam" id="PF02954">
    <property type="entry name" value="HTH_8"/>
    <property type="match status" value="1"/>
</dbReference>
<dbReference type="InterPro" id="IPR009057">
    <property type="entry name" value="Homeodomain-like_sf"/>
</dbReference>
<evidence type="ECO:0000259" key="1">
    <source>
        <dbReference type="Pfam" id="PF02954"/>
    </source>
</evidence>
<reference evidence="2 3" key="1">
    <citation type="submission" date="2020-04" db="EMBL/GenBank/DDBJ databases">
        <authorList>
            <person name="De Canck E."/>
        </authorList>
    </citation>
    <scope>NUCLEOTIDE SEQUENCE [LARGE SCALE GENOMIC DNA]</scope>
    <source>
        <strain evidence="2 3">LMG 3431</strain>
    </source>
</reference>
<dbReference type="EMBL" id="CADIJX010000004">
    <property type="protein sequence ID" value="CAB3658998.1"/>
    <property type="molecule type" value="Genomic_DNA"/>
</dbReference>
<evidence type="ECO:0000313" key="3">
    <source>
        <dbReference type="Proteomes" id="UP000494108"/>
    </source>
</evidence>
<dbReference type="Proteomes" id="UP000494108">
    <property type="component" value="Unassembled WGS sequence"/>
</dbReference>
<proteinExistence type="predicted"/>
<keyword evidence="3" id="KW-1185">Reference proteome</keyword>
<accession>A0A6S6Z2L9</accession>
<dbReference type="InterPro" id="IPR002197">
    <property type="entry name" value="HTH_Fis"/>
</dbReference>
<protein>
    <recommendedName>
        <fullName evidence="1">DNA binding HTH domain-containing protein</fullName>
    </recommendedName>
</protein>
<name>A0A6S6Z2L9_9BURK</name>